<reference evidence="3" key="1">
    <citation type="submission" date="2019-09" db="EMBL/GenBank/DDBJ databases">
        <title>Mumia zhuanghuii sp. nov. isolated from the intestinal contents of plateau pika (Ochotona curzoniae) in the Qinghai-Tibet plateau of China.</title>
        <authorList>
            <person name="Tian Z."/>
        </authorList>
    </citation>
    <scope>NUCLEOTIDE SEQUENCE [LARGE SCALE GENOMIC DNA]</scope>
    <source>
        <strain evidence="3">JCM 30598</strain>
    </source>
</reference>
<dbReference type="EMBL" id="VYSA01000002">
    <property type="protein sequence ID" value="KAA9108349.1"/>
    <property type="molecule type" value="Genomic_DNA"/>
</dbReference>
<organism evidence="2 3">
    <name type="scientific">Microbacterium rhizomatis</name>
    <dbReference type="NCBI Taxonomy" id="1631477"/>
    <lineage>
        <taxon>Bacteria</taxon>
        <taxon>Bacillati</taxon>
        <taxon>Actinomycetota</taxon>
        <taxon>Actinomycetes</taxon>
        <taxon>Micrococcales</taxon>
        <taxon>Microbacteriaceae</taxon>
        <taxon>Microbacterium</taxon>
    </lineage>
</organism>
<evidence type="ECO:0000313" key="2">
    <source>
        <dbReference type="EMBL" id="KAA9108349.1"/>
    </source>
</evidence>
<keyword evidence="1" id="KW-0472">Membrane</keyword>
<dbReference type="InterPro" id="IPR007136">
    <property type="entry name" value="DUF347"/>
</dbReference>
<gene>
    <name evidence="2" type="ORF">F6B43_13245</name>
</gene>
<name>A0A5J5J467_9MICO</name>
<keyword evidence="3" id="KW-1185">Reference proteome</keyword>
<feature type="transmembrane region" description="Helical" evidence="1">
    <location>
        <begin position="205"/>
        <end position="226"/>
    </location>
</feature>
<comment type="caution">
    <text evidence="2">The sequence shown here is derived from an EMBL/GenBank/DDBJ whole genome shotgun (WGS) entry which is preliminary data.</text>
</comment>
<accession>A0A5J5J467</accession>
<dbReference type="Pfam" id="PF03988">
    <property type="entry name" value="DUF347"/>
    <property type="match status" value="4"/>
</dbReference>
<sequence length="299" mass="31538">MGTTRPRGSSTVSWCTSGFAGRRAGAGGLGEVLERDGQGEAVTTSEHGAAVSRVAAPTVLFWAAKAASTALGEAASDFSIRVMPPVLAVLVGFALFVIALAFQLTRRRYIPEAYWLTVAAVGIFGTMAADVVHVVLGLPYAVSAAFYALVLAAVFIAWWWVERTLSVHDVTTTRRELFYWAAVVGTFAMGTALGDFAAVTLGLGYAASTALFAVLILVPALGYRILRWNGVFAFWFAYVLTRPVGASVADWLGKPIAEGGVGMGSGWVSLGFVLVMVGLVGVMRRQLVRPAAARVTRAA</sequence>
<evidence type="ECO:0000256" key="1">
    <source>
        <dbReference type="SAM" id="Phobius"/>
    </source>
</evidence>
<proteinExistence type="predicted"/>
<keyword evidence="1" id="KW-1133">Transmembrane helix</keyword>
<protein>
    <recommendedName>
        <fullName evidence="4">Membrane-anchored protein</fullName>
    </recommendedName>
</protein>
<feature type="transmembrane region" description="Helical" evidence="1">
    <location>
        <begin position="177"/>
        <end position="199"/>
    </location>
</feature>
<dbReference type="AlphaFoldDB" id="A0A5J5J467"/>
<dbReference type="Proteomes" id="UP000325827">
    <property type="component" value="Unassembled WGS sequence"/>
</dbReference>
<keyword evidence="1" id="KW-0812">Transmembrane</keyword>
<feature type="transmembrane region" description="Helical" evidence="1">
    <location>
        <begin position="264"/>
        <end position="282"/>
    </location>
</feature>
<evidence type="ECO:0000313" key="3">
    <source>
        <dbReference type="Proteomes" id="UP000325827"/>
    </source>
</evidence>
<feature type="transmembrane region" description="Helical" evidence="1">
    <location>
        <begin position="82"/>
        <end position="102"/>
    </location>
</feature>
<feature type="transmembrane region" description="Helical" evidence="1">
    <location>
        <begin position="142"/>
        <end position="161"/>
    </location>
</feature>
<evidence type="ECO:0008006" key="4">
    <source>
        <dbReference type="Google" id="ProtNLM"/>
    </source>
</evidence>
<dbReference type="OrthoDB" id="9794709at2"/>
<feature type="transmembrane region" description="Helical" evidence="1">
    <location>
        <begin position="233"/>
        <end position="252"/>
    </location>
</feature>
<feature type="transmembrane region" description="Helical" evidence="1">
    <location>
        <begin position="114"/>
        <end position="136"/>
    </location>
</feature>